<sequence length="434" mass="46527">MNRRVYVIGAGATAAAFAGCLGRRSGSIDAPGTDISLDAAGGSGTWPQLAHDARNSRYAPGASGPVDDPEVQWQAFGDRYLTRPVIEDGVYCKARWMEGTAFAFEADGTERWSDPSDEGGGDYPPVIVDELAVFVREEIEAYATNDGSQQWVAKPDSYQAGGRNPPNAPTVAEGRLYLATNDGLVAFDAVSGNVDWEVAIEESKSGGDETFTWSTPAVANGRAYTFDRGYGSESLPVYAFDAETGETDWQTDIEFDEPLDQQRAFNGHVVADSDHVFVQVRTIVSGPLGDSSDHEWEAWLFALDNTTGAIDWTAELPMRATTPPALADGVLFVPMRHPEERGGALVTVNADDGSMLWAYETSAGSVQTPAVTLETVYVGQGSELVAIAVEDGSRRWALDCGGPVTSSIVANESVYARTGRGQDDENELVAIREQ</sequence>
<gene>
    <name evidence="2" type="ORF">OB960_12860</name>
</gene>
<evidence type="ECO:0000313" key="2">
    <source>
        <dbReference type="EMBL" id="MCU4742287.1"/>
    </source>
</evidence>
<dbReference type="Pfam" id="PF13360">
    <property type="entry name" value="PQQ_2"/>
    <property type="match status" value="1"/>
</dbReference>
<dbReference type="PANTHER" id="PTHR34512:SF30">
    <property type="entry name" value="OUTER MEMBRANE PROTEIN ASSEMBLY FACTOR BAMB"/>
    <property type="match status" value="1"/>
</dbReference>
<accession>A0AAP2YZ91</accession>
<proteinExistence type="predicted"/>
<dbReference type="Proteomes" id="UP001321018">
    <property type="component" value="Unassembled WGS sequence"/>
</dbReference>
<comment type="caution">
    <text evidence="2">The sequence shown here is derived from an EMBL/GenBank/DDBJ whole genome shotgun (WGS) entry which is preliminary data.</text>
</comment>
<dbReference type="InterPro" id="IPR002372">
    <property type="entry name" value="PQQ_rpt_dom"/>
</dbReference>
<dbReference type="RefSeq" id="WP_338004112.1">
    <property type="nucleotide sequence ID" value="NZ_JAOPKA010000007.1"/>
</dbReference>
<dbReference type="InterPro" id="IPR011047">
    <property type="entry name" value="Quinoprotein_ADH-like_sf"/>
</dbReference>
<dbReference type="Gene3D" id="2.130.10.10">
    <property type="entry name" value="YVTN repeat-like/Quinoprotein amine dehydrogenase"/>
    <property type="match status" value="2"/>
</dbReference>
<dbReference type="InterPro" id="IPR015943">
    <property type="entry name" value="WD40/YVTN_repeat-like_dom_sf"/>
</dbReference>
<dbReference type="AlphaFoldDB" id="A0AAP2YZ91"/>
<name>A0AAP2YZ91_9EURY</name>
<dbReference type="PANTHER" id="PTHR34512">
    <property type="entry name" value="CELL SURFACE PROTEIN"/>
    <property type="match status" value="1"/>
</dbReference>
<dbReference type="PROSITE" id="PS51257">
    <property type="entry name" value="PROKAR_LIPOPROTEIN"/>
    <property type="match status" value="1"/>
</dbReference>
<evidence type="ECO:0000259" key="1">
    <source>
        <dbReference type="Pfam" id="PF13360"/>
    </source>
</evidence>
<organism evidence="2 3">
    <name type="scientific">Natronoglomus mannanivorans</name>
    <dbReference type="NCBI Taxonomy" id="2979990"/>
    <lineage>
        <taxon>Archaea</taxon>
        <taxon>Methanobacteriati</taxon>
        <taxon>Methanobacteriota</taxon>
        <taxon>Stenosarchaea group</taxon>
        <taxon>Halobacteria</taxon>
        <taxon>Halobacteriales</taxon>
        <taxon>Natrialbaceae</taxon>
        <taxon>Natronoglomus</taxon>
    </lineage>
</organism>
<reference evidence="2" key="1">
    <citation type="submission" date="2022-09" db="EMBL/GenBank/DDBJ databases">
        <title>Enrichment on poylsaccharides allowed isolation of novel metabolic and taxonomic groups of Haloarchaea.</title>
        <authorList>
            <person name="Sorokin D.Y."/>
            <person name="Elcheninov A.G."/>
            <person name="Khizhniak T.V."/>
            <person name="Kolganova T.V."/>
            <person name="Kublanov I.V."/>
        </authorList>
    </citation>
    <scope>NUCLEOTIDE SEQUENCE</scope>
    <source>
        <strain evidence="2">AArc-xg1-1</strain>
    </source>
</reference>
<dbReference type="SMART" id="SM00564">
    <property type="entry name" value="PQQ"/>
    <property type="match status" value="4"/>
</dbReference>
<dbReference type="InterPro" id="IPR018391">
    <property type="entry name" value="PQQ_b-propeller_rpt"/>
</dbReference>
<dbReference type="SUPFAM" id="SSF50998">
    <property type="entry name" value="Quinoprotein alcohol dehydrogenase-like"/>
    <property type="match status" value="2"/>
</dbReference>
<evidence type="ECO:0000313" key="3">
    <source>
        <dbReference type="Proteomes" id="UP001321018"/>
    </source>
</evidence>
<dbReference type="EMBL" id="JAOPKA010000007">
    <property type="protein sequence ID" value="MCU4742287.1"/>
    <property type="molecule type" value="Genomic_DNA"/>
</dbReference>
<protein>
    <submittedName>
        <fullName evidence="2">PQQ-binding-like beta-propeller repeat protein</fullName>
    </submittedName>
</protein>
<feature type="domain" description="Pyrrolo-quinoline quinone repeat" evidence="1">
    <location>
        <begin position="237"/>
        <end position="421"/>
    </location>
</feature>